<dbReference type="RefSeq" id="XP_009838300.1">
    <property type="nucleotide sequence ID" value="XM_009839998.1"/>
</dbReference>
<dbReference type="InterPro" id="IPR005821">
    <property type="entry name" value="Ion_trans_dom"/>
</dbReference>
<comment type="subcellular location">
    <subcellularLocation>
        <location evidence="1">Membrane</location>
        <topology evidence="1">Multi-pass membrane protein</topology>
    </subcellularLocation>
</comment>
<feature type="transmembrane region" description="Helical" evidence="7">
    <location>
        <begin position="725"/>
        <end position="748"/>
    </location>
</feature>
<dbReference type="OrthoDB" id="10068803at2759"/>
<feature type="domain" description="Ion transport" evidence="8">
    <location>
        <begin position="161"/>
        <end position="378"/>
    </location>
</feature>
<feature type="transmembrane region" description="Helical" evidence="7">
    <location>
        <begin position="233"/>
        <end position="253"/>
    </location>
</feature>
<feature type="transmembrane region" description="Helical" evidence="7">
    <location>
        <begin position="331"/>
        <end position="350"/>
    </location>
</feature>
<dbReference type="GeneID" id="20814696"/>
<evidence type="ECO:0000256" key="7">
    <source>
        <dbReference type="SAM" id="Phobius"/>
    </source>
</evidence>
<evidence type="ECO:0000256" key="4">
    <source>
        <dbReference type="ARBA" id="ARBA00023136"/>
    </source>
</evidence>
<dbReference type="EMBL" id="KI913155">
    <property type="protein sequence ID" value="ETV72229.1"/>
    <property type="molecule type" value="Genomic_DNA"/>
</dbReference>
<sequence>MMDGSRSSSGHHGRGPRGIPEEDDSALSPNTVSEATPLLPPHVQIEVSKSLKENQDKWKHLMDIDASNNTAQQMADDIDVDIEALKFFDDKEFPRTQHDMSRSLSLSNIMYSPLSHDTKTASVDVNKFMVAAAFIEDGIHGRKIGYRIDAQALRMVRWFHSTWYRYLFNVVGIGCCALAFVEDGQARPLDVWSLVELLCLLGFSMDVYYRYAMSSDKTKAQFRQREPWATLRFVLLVVTFAEMGLCAAGVSIVQPRYTRIFRPFMVIARRRNIRVVFASFLRALKDVAVVLALTLCVVLFFGLMGFLLFADSSVILNVPYFATLGDSLYNMLLIQSCLPVMMAVMLPYYVQSQWSALYFVVFVLFTNFFLVKLTIAVSYRRYKRNTEKMLYKRLQKRKIALSKAFELLSDDPLDEDTPRTITLDAWLNVCRFLKPKWTSEEAEVVFYSSDVQQTNAVDFTAFIQLSSVLVNASVSRRHRRPSLFIQDMKKWQTRTRNFLLAQTTVWGYPVIYMEVFVGFLICLSVVQATQVNNYALTNSLNHTWRLVGVGLLSLFTVEILLKLFAFGSTEFFNRPFCQFDIVVAVVGWLFYAMTSLVPAFPVVFYDLALAVRSLRVLKLLNLFPPFHSILWTMNRIIPLIGQLFLVILSVVYVFAILAQANYGQVLATFPDSLKANASAWYIHKEEFQLDTFENCLVTLFEEATLAGWNSIMDALFVVTQSPHTLMFFFTYRITISNILLPIFVGFLVESFSSNQKPAESEELASTETLKVLPASTDAPPTVQKRVKYKMSFQRRTSDVQSAMFDFSSKKIQQDQFERKVKELNLIVLAKNEQLAALRAQVDELMQAQATAHVPTS</sequence>
<proteinExistence type="predicted"/>
<accession>W4FZM6</accession>
<evidence type="ECO:0000256" key="6">
    <source>
        <dbReference type="SAM" id="MobiDB-lite"/>
    </source>
</evidence>
<dbReference type="PANTHER" id="PTHR46726">
    <property type="entry name" value="TWO PORE CHANNEL 3"/>
    <property type="match status" value="1"/>
</dbReference>
<feature type="region of interest" description="Disordered" evidence="6">
    <location>
        <begin position="1"/>
        <end position="40"/>
    </location>
</feature>
<feature type="transmembrane region" description="Helical" evidence="7">
    <location>
        <begin position="163"/>
        <end position="181"/>
    </location>
</feature>
<keyword evidence="4 7" id="KW-0472">Membrane</keyword>
<feature type="coiled-coil region" evidence="5">
    <location>
        <begin position="820"/>
        <end position="847"/>
    </location>
</feature>
<evidence type="ECO:0000256" key="2">
    <source>
        <dbReference type="ARBA" id="ARBA00022692"/>
    </source>
</evidence>
<evidence type="ECO:0000313" key="9">
    <source>
        <dbReference type="EMBL" id="ETV72229.1"/>
    </source>
</evidence>
<keyword evidence="3 7" id="KW-1133">Transmembrane helix</keyword>
<gene>
    <name evidence="9" type="ORF">H257_12700</name>
</gene>
<feature type="transmembrane region" description="Helical" evidence="7">
    <location>
        <begin position="356"/>
        <end position="379"/>
    </location>
</feature>
<evidence type="ECO:0000256" key="3">
    <source>
        <dbReference type="ARBA" id="ARBA00022989"/>
    </source>
</evidence>
<dbReference type="Pfam" id="PF00520">
    <property type="entry name" value="Ion_trans"/>
    <property type="match status" value="2"/>
</dbReference>
<keyword evidence="5" id="KW-0175">Coiled coil</keyword>
<dbReference type="Gene3D" id="1.10.287.70">
    <property type="match status" value="2"/>
</dbReference>
<keyword evidence="2 7" id="KW-0812">Transmembrane</keyword>
<dbReference type="PANTHER" id="PTHR46726:SF1">
    <property type="entry name" value="TWO-PORE CALCIUM CHANNEL 3"/>
    <property type="match status" value="1"/>
</dbReference>
<evidence type="ECO:0000259" key="8">
    <source>
        <dbReference type="Pfam" id="PF00520"/>
    </source>
</evidence>
<dbReference type="AlphaFoldDB" id="W4FZM6"/>
<feature type="transmembrane region" description="Helical" evidence="7">
    <location>
        <begin position="636"/>
        <end position="658"/>
    </location>
</feature>
<dbReference type="SUPFAM" id="SSF81324">
    <property type="entry name" value="Voltage-gated potassium channels"/>
    <property type="match status" value="2"/>
</dbReference>
<reference evidence="9" key="1">
    <citation type="submission" date="2013-12" db="EMBL/GenBank/DDBJ databases">
        <title>The Genome Sequence of Aphanomyces astaci APO3.</title>
        <authorList>
            <consortium name="The Broad Institute Genomics Platform"/>
            <person name="Russ C."/>
            <person name="Tyler B."/>
            <person name="van West P."/>
            <person name="Dieguez-Uribeondo J."/>
            <person name="Young S.K."/>
            <person name="Zeng Q."/>
            <person name="Gargeya S."/>
            <person name="Fitzgerald M."/>
            <person name="Abouelleil A."/>
            <person name="Alvarado L."/>
            <person name="Chapman S.B."/>
            <person name="Gainer-Dewar J."/>
            <person name="Goldberg J."/>
            <person name="Griggs A."/>
            <person name="Gujja S."/>
            <person name="Hansen M."/>
            <person name="Howarth C."/>
            <person name="Imamovic A."/>
            <person name="Ireland A."/>
            <person name="Larimer J."/>
            <person name="McCowan C."/>
            <person name="Murphy C."/>
            <person name="Pearson M."/>
            <person name="Poon T.W."/>
            <person name="Priest M."/>
            <person name="Roberts A."/>
            <person name="Saif S."/>
            <person name="Shea T."/>
            <person name="Sykes S."/>
            <person name="Wortman J."/>
            <person name="Nusbaum C."/>
            <person name="Birren B."/>
        </authorList>
    </citation>
    <scope>NUCLEOTIDE SEQUENCE [LARGE SCALE GENOMIC DNA]</scope>
    <source>
        <strain evidence="9">APO3</strain>
    </source>
</reference>
<dbReference type="STRING" id="112090.W4FZM6"/>
<dbReference type="VEuPathDB" id="FungiDB:H257_12700"/>
<dbReference type="InterPro" id="IPR027359">
    <property type="entry name" value="Volt_channel_dom_sf"/>
</dbReference>
<feature type="transmembrane region" description="Helical" evidence="7">
    <location>
        <begin position="193"/>
        <end position="212"/>
    </location>
</feature>
<protein>
    <recommendedName>
        <fullName evidence="8">Ion transport domain-containing protein</fullName>
    </recommendedName>
</protein>
<evidence type="ECO:0000256" key="5">
    <source>
        <dbReference type="SAM" id="Coils"/>
    </source>
</evidence>
<evidence type="ECO:0000256" key="1">
    <source>
        <dbReference type="ARBA" id="ARBA00004141"/>
    </source>
</evidence>
<dbReference type="GO" id="GO:0016020">
    <property type="term" value="C:membrane"/>
    <property type="evidence" value="ECO:0007669"/>
    <property type="project" value="UniProtKB-SubCell"/>
</dbReference>
<dbReference type="Gene3D" id="1.20.120.350">
    <property type="entry name" value="Voltage-gated potassium channels. Chain C"/>
    <property type="match status" value="1"/>
</dbReference>
<dbReference type="GO" id="GO:0005216">
    <property type="term" value="F:monoatomic ion channel activity"/>
    <property type="evidence" value="ECO:0007669"/>
    <property type="project" value="InterPro"/>
</dbReference>
<feature type="transmembrane region" description="Helical" evidence="7">
    <location>
        <begin position="546"/>
        <end position="565"/>
    </location>
</feature>
<name>W4FZM6_APHAT</name>
<feature type="domain" description="Ion transport" evidence="8">
    <location>
        <begin position="512"/>
        <end position="756"/>
    </location>
</feature>
<organism evidence="9">
    <name type="scientific">Aphanomyces astaci</name>
    <name type="common">Crayfish plague agent</name>
    <dbReference type="NCBI Taxonomy" id="112090"/>
    <lineage>
        <taxon>Eukaryota</taxon>
        <taxon>Sar</taxon>
        <taxon>Stramenopiles</taxon>
        <taxon>Oomycota</taxon>
        <taxon>Saprolegniomycetes</taxon>
        <taxon>Saprolegniales</taxon>
        <taxon>Verrucalvaceae</taxon>
        <taxon>Aphanomyces</taxon>
    </lineage>
</organism>
<feature type="transmembrane region" description="Helical" evidence="7">
    <location>
        <begin position="498"/>
        <end position="526"/>
    </location>
</feature>
<feature type="transmembrane region" description="Helical" evidence="7">
    <location>
        <begin position="577"/>
        <end position="597"/>
    </location>
</feature>
<feature type="transmembrane region" description="Helical" evidence="7">
    <location>
        <begin position="287"/>
        <end position="310"/>
    </location>
</feature>